<dbReference type="Proteomes" id="UP000623467">
    <property type="component" value="Unassembled WGS sequence"/>
</dbReference>
<evidence type="ECO:0000313" key="2">
    <source>
        <dbReference type="EMBL" id="KAF7364425.1"/>
    </source>
</evidence>
<keyword evidence="3" id="KW-1185">Reference proteome</keyword>
<comment type="caution">
    <text evidence="2">The sequence shown here is derived from an EMBL/GenBank/DDBJ whole genome shotgun (WGS) entry which is preliminary data.</text>
</comment>
<evidence type="ECO:0000313" key="3">
    <source>
        <dbReference type="Proteomes" id="UP000623467"/>
    </source>
</evidence>
<protein>
    <submittedName>
        <fullName evidence="2">Uncharacterized protein</fullName>
    </submittedName>
</protein>
<accession>A0A8H6YNL9</accession>
<evidence type="ECO:0000256" key="1">
    <source>
        <dbReference type="SAM" id="MobiDB-lite"/>
    </source>
</evidence>
<gene>
    <name evidence="2" type="ORF">MSAN_01103500</name>
</gene>
<proteinExistence type="predicted"/>
<dbReference type="OrthoDB" id="10468988at2759"/>
<sequence>MPSTHLSSESTPVETPLQQRSISARSDAHAAREPELGTERKSNGWRTLISYISSGQGGSGGGGGLHGGAGGTGEGPTLNYEIKAEHVVMKTFTNTEATPSDFLRIPLGHIDLRSEIRVDVAAGAVWQHHRQKRASVRRMYSARVVGHNEPMTVALYQGDSVEEEWNRDLSRHSGIRCGRDVLIGA</sequence>
<organism evidence="2 3">
    <name type="scientific">Mycena sanguinolenta</name>
    <dbReference type="NCBI Taxonomy" id="230812"/>
    <lineage>
        <taxon>Eukaryota</taxon>
        <taxon>Fungi</taxon>
        <taxon>Dikarya</taxon>
        <taxon>Basidiomycota</taxon>
        <taxon>Agaricomycotina</taxon>
        <taxon>Agaricomycetes</taxon>
        <taxon>Agaricomycetidae</taxon>
        <taxon>Agaricales</taxon>
        <taxon>Marasmiineae</taxon>
        <taxon>Mycenaceae</taxon>
        <taxon>Mycena</taxon>
    </lineage>
</organism>
<name>A0A8H6YNL9_9AGAR</name>
<reference evidence="2" key="1">
    <citation type="submission" date="2020-05" db="EMBL/GenBank/DDBJ databases">
        <title>Mycena genomes resolve the evolution of fungal bioluminescence.</title>
        <authorList>
            <person name="Tsai I.J."/>
        </authorList>
    </citation>
    <scope>NUCLEOTIDE SEQUENCE</scope>
    <source>
        <strain evidence="2">160909Yilan</strain>
    </source>
</reference>
<feature type="region of interest" description="Disordered" evidence="1">
    <location>
        <begin position="1"/>
        <end position="42"/>
    </location>
</feature>
<dbReference type="EMBL" id="JACAZH010000007">
    <property type="protein sequence ID" value="KAF7364425.1"/>
    <property type="molecule type" value="Genomic_DNA"/>
</dbReference>
<dbReference type="AlphaFoldDB" id="A0A8H6YNL9"/>
<feature type="compositionally biased region" description="Polar residues" evidence="1">
    <location>
        <begin position="1"/>
        <end position="24"/>
    </location>
</feature>
<feature type="compositionally biased region" description="Basic and acidic residues" evidence="1">
    <location>
        <begin position="26"/>
        <end position="42"/>
    </location>
</feature>